<dbReference type="OrthoDB" id="514248at2759"/>
<proteinExistence type="predicted"/>
<comment type="caution">
    <text evidence="3">The sequence shown here is derived from an EMBL/GenBank/DDBJ whole genome shotgun (WGS) entry which is preliminary data.</text>
</comment>
<dbReference type="GO" id="GO:0005634">
    <property type="term" value="C:nucleus"/>
    <property type="evidence" value="ECO:0007669"/>
    <property type="project" value="TreeGrafter"/>
</dbReference>
<dbReference type="PANTHER" id="PTHR13393">
    <property type="entry name" value="SAM-DEPENDENT METHYLTRANSFERASE"/>
    <property type="match status" value="1"/>
</dbReference>
<evidence type="ECO:0000313" key="3">
    <source>
        <dbReference type="EMBL" id="THH04214.1"/>
    </source>
</evidence>
<dbReference type="GO" id="GO:0008168">
    <property type="term" value="F:methyltransferase activity"/>
    <property type="evidence" value="ECO:0007669"/>
    <property type="project" value="UniProtKB-KW"/>
</dbReference>
<dbReference type="Gene3D" id="3.40.50.150">
    <property type="entry name" value="Vaccinia Virus protein VP39"/>
    <property type="match status" value="1"/>
</dbReference>
<reference evidence="3 4" key="1">
    <citation type="submission" date="2019-02" db="EMBL/GenBank/DDBJ databases">
        <title>Genome sequencing of the rare red list fungi Phellinidium pouzarii.</title>
        <authorList>
            <person name="Buettner E."/>
            <person name="Kellner H."/>
        </authorList>
    </citation>
    <scope>NUCLEOTIDE SEQUENCE [LARGE SCALE GENOMIC DNA]</scope>
    <source>
        <strain evidence="3 4">DSM 108285</strain>
    </source>
</reference>
<name>A0A4S4KZ99_9AGAM</name>
<dbReference type="InterPro" id="IPR029063">
    <property type="entry name" value="SAM-dependent_MTases_sf"/>
</dbReference>
<keyword evidence="1" id="KW-0489">Methyltransferase</keyword>
<dbReference type="AlphaFoldDB" id="A0A4S4KZ99"/>
<evidence type="ECO:0000313" key="4">
    <source>
        <dbReference type="Proteomes" id="UP000308199"/>
    </source>
</evidence>
<dbReference type="GO" id="GO:0070475">
    <property type="term" value="P:rRNA base methylation"/>
    <property type="evidence" value="ECO:0007669"/>
    <property type="project" value="TreeGrafter"/>
</dbReference>
<keyword evidence="4" id="KW-1185">Reference proteome</keyword>
<evidence type="ECO:0000256" key="2">
    <source>
        <dbReference type="ARBA" id="ARBA00022679"/>
    </source>
</evidence>
<evidence type="ECO:0008006" key="5">
    <source>
        <dbReference type="Google" id="ProtNLM"/>
    </source>
</evidence>
<dbReference type="InterPro" id="IPR010286">
    <property type="entry name" value="METTL16/RlmF"/>
</dbReference>
<dbReference type="EMBL" id="SGPK01000365">
    <property type="protein sequence ID" value="THH04214.1"/>
    <property type="molecule type" value="Genomic_DNA"/>
</dbReference>
<dbReference type="Pfam" id="PF05971">
    <property type="entry name" value="Methyltransf_10"/>
    <property type="match status" value="1"/>
</dbReference>
<organism evidence="3 4">
    <name type="scientific">Phellinidium pouzarii</name>
    <dbReference type="NCBI Taxonomy" id="167371"/>
    <lineage>
        <taxon>Eukaryota</taxon>
        <taxon>Fungi</taxon>
        <taxon>Dikarya</taxon>
        <taxon>Basidiomycota</taxon>
        <taxon>Agaricomycotina</taxon>
        <taxon>Agaricomycetes</taxon>
        <taxon>Hymenochaetales</taxon>
        <taxon>Hymenochaetaceae</taxon>
        <taxon>Phellinidium</taxon>
    </lineage>
</organism>
<dbReference type="SUPFAM" id="SSF53335">
    <property type="entry name" value="S-adenosyl-L-methionine-dependent methyltransferases"/>
    <property type="match status" value="1"/>
</dbReference>
<gene>
    <name evidence="3" type="ORF">EW145_g5687</name>
</gene>
<keyword evidence="2" id="KW-0808">Transferase</keyword>
<dbReference type="PANTHER" id="PTHR13393:SF0">
    <property type="entry name" value="RNA N6-ADENOSINE-METHYLTRANSFERASE METTL16"/>
    <property type="match status" value="1"/>
</dbReference>
<accession>A0A4S4KZ99</accession>
<dbReference type="Proteomes" id="UP000308199">
    <property type="component" value="Unassembled WGS sequence"/>
</dbReference>
<sequence length="519" mass="57292">MLLSPVTMHERNPYRTPIDFISLAEAYPPLKLWLIKTANDSVTINFKDAAAQRCLTESLLSRDFELKLNLPEGRLCPPVPNRLNYLLWIQDLLLETFRSLPHSTGVVGIDIGTGSSAIYPLLGCRLVSSWNFVGTEIDLTSYASAAQNVNENGLKARIRILQVSPSDPLLSPLYRDPDFRYAFTMCNPPFYGSTAEVARSADGKALEPNAICTGADVEMVTPGGEEAFVQRMVSESLERGIGERCLWFTSMLGKLSSVGTIVSSLRAHEIDNYALTELVQGQTRRWVVAWSFTDVRLPDTLARALPSVHHALFPSPNTLRQPLRSLTHTNSLAPLSYRTLYQIVMPVLEGLDDVFVTEASAAISAEDSDDINAKHLSGDAFVLHVSAIRNTWSRAARRKKAKNVPIASGSNPSPGFAVLEPMAIDTSPALQTSISIAPALTVDIRAVYTPPAASLREKTYNRNSQKDGRNVIQYSADFVGMWALECTWRRGRERALFEGFWGYVCRRVGLALDSQATDI</sequence>
<protein>
    <recommendedName>
        <fullName evidence="5">U6 small nuclear RNA (adenine-(43)-N(6))-methyltransferase</fullName>
    </recommendedName>
</protein>
<evidence type="ECO:0000256" key="1">
    <source>
        <dbReference type="ARBA" id="ARBA00022603"/>
    </source>
</evidence>